<gene>
    <name evidence="1" type="ORF">SAMN06265377_1738</name>
</gene>
<dbReference type="EMBL" id="OBEH01000002">
    <property type="protein sequence ID" value="SNY99923.1"/>
    <property type="molecule type" value="Genomic_DNA"/>
</dbReference>
<keyword evidence="2" id="KW-1185">Reference proteome</keyword>
<evidence type="ECO:0000313" key="2">
    <source>
        <dbReference type="Proteomes" id="UP000219048"/>
    </source>
</evidence>
<organism evidence="1 2">
    <name type="scientific">Flagellimonas pacifica</name>
    <dbReference type="NCBI Taxonomy" id="1247520"/>
    <lineage>
        <taxon>Bacteria</taxon>
        <taxon>Pseudomonadati</taxon>
        <taxon>Bacteroidota</taxon>
        <taxon>Flavobacteriia</taxon>
        <taxon>Flavobacteriales</taxon>
        <taxon>Flavobacteriaceae</taxon>
        <taxon>Flagellimonas</taxon>
    </lineage>
</organism>
<dbReference type="AlphaFoldDB" id="A0A285MTB2"/>
<proteinExistence type="predicted"/>
<evidence type="ECO:0000313" key="1">
    <source>
        <dbReference type="EMBL" id="SNY99923.1"/>
    </source>
</evidence>
<protein>
    <submittedName>
        <fullName evidence="1">Uncharacterized protein</fullName>
    </submittedName>
</protein>
<accession>A0A285MTB2</accession>
<reference evidence="2" key="1">
    <citation type="submission" date="2017-09" db="EMBL/GenBank/DDBJ databases">
        <authorList>
            <person name="Varghese N."/>
            <person name="Submissions S."/>
        </authorList>
    </citation>
    <scope>NUCLEOTIDE SEQUENCE [LARGE SCALE GENOMIC DNA]</scope>
    <source>
        <strain evidence="2">DSM 25885</strain>
    </source>
</reference>
<name>A0A285MTB2_9FLAO</name>
<sequence>MNILICYDEQDGEVGHFVERCMERTVEILDDLGFNLECLDSAQLNPLRVSEIANQNGDNPFVSIAYSHGREEALIVKSRNEAYISTTVNQNSFRNAFFYTWACQSGNILGEELCRNYGCVTYIGYDDNVVTVGPLDPALEIFVDCAVHGLERFYVEDITAIEALNSMKDAYDEAWEELIETDQFAAIQIQDLSNALVISGNEELKFNELLDAV</sequence>
<dbReference type="RefSeq" id="WP_097045376.1">
    <property type="nucleotide sequence ID" value="NZ_OBEH01000002.1"/>
</dbReference>
<dbReference type="Proteomes" id="UP000219048">
    <property type="component" value="Unassembled WGS sequence"/>
</dbReference>